<organism evidence="4 5">
    <name type="scientific">Phialemonium thermophilum</name>
    <dbReference type="NCBI Taxonomy" id="223376"/>
    <lineage>
        <taxon>Eukaryota</taxon>
        <taxon>Fungi</taxon>
        <taxon>Dikarya</taxon>
        <taxon>Ascomycota</taxon>
        <taxon>Pezizomycotina</taxon>
        <taxon>Sordariomycetes</taxon>
        <taxon>Sordariomycetidae</taxon>
        <taxon>Cephalothecales</taxon>
        <taxon>Cephalothecaceae</taxon>
        <taxon>Phialemonium</taxon>
    </lineage>
</organism>
<feature type="region of interest" description="Disordered" evidence="2">
    <location>
        <begin position="120"/>
        <end position="144"/>
    </location>
</feature>
<dbReference type="PANTHER" id="PTHR37534">
    <property type="entry name" value="TRANSCRIPTIONAL ACTIVATOR PROTEIN UGA3"/>
    <property type="match status" value="1"/>
</dbReference>
<dbReference type="PANTHER" id="PTHR37534:SF7">
    <property type="entry name" value="TRANSCRIPTIONAL ACTIVATOR PROTEIN UGA3"/>
    <property type="match status" value="1"/>
</dbReference>
<keyword evidence="5" id="KW-1185">Reference proteome</keyword>
<proteinExistence type="predicted"/>
<dbReference type="SMART" id="SM00066">
    <property type="entry name" value="GAL4"/>
    <property type="match status" value="1"/>
</dbReference>
<gene>
    <name evidence="4" type="ORF">VTK73DRAFT_1206</name>
</gene>
<dbReference type="SUPFAM" id="SSF57701">
    <property type="entry name" value="Zn2/Cys6 DNA-binding domain"/>
    <property type="match status" value="1"/>
</dbReference>
<accession>A0ABR3VTX1</accession>
<dbReference type="InterPro" id="IPR036864">
    <property type="entry name" value="Zn2-C6_fun-type_DNA-bd_sf"/>
</dbReference>
<dbReference type="Proteomes" id="UP001586593">
    <property type="component" value="Unassembled WGS sequence"/>
</dbReference>
<evidence type="ECO:0000313" key="4">
    <source>
        <dbReference type="EMBL" id="KAL1845062.1"/>
    </source>
</evidence>
<name>A0ABR3VTX1_9PEZI</name>
<dbReference type="EMBL" id="JAZHXJ010001292">
    <property type="protein sequence ID" value="KAL1845062.1"/>
    <property type="molecule type" value="Genomic_DNA"/>
</dbReference>
<reference evidence="4 5" key="1">
    <citation type="journal article" date="2024" name="Commun. Biol.">
        <title>Comparative genomic analysis of thermophilic fungi reveals convergent evolutionary adaptations and gene losses.</title>
        <authorList>
            <person name="Steindorff A.S."/>
            <person name="Aguilar-Pontes M.V."/>
            <person name="Robinson A.J."/>
            <person name="Andreopoulos B."/>
            <person name="LaButti K."/>
            <person name="Kuo A."/>
            <person name="Mondo S."/>
            <person name="Riley R."/>
            <person name="Otillar R."/>
            <person name="Haridas S."/>
            <person name="Lipzen A."/>
            <person name="Grimwood J."/>
            <person name="Schmutz J."/>
            <person name="Clum A."/>
            <person name="Reid I.D."/>
            <person name="Moisan M.C."/>
            <person name="Butler G."/>
            <person name="Nguyen T.T.M."/>
            <person name="Dewar K."/>
            <person name="Conant G."/>
            <person name="Drula E."/>
            <person name="Henrissat B."/>
            <person name="Hansel C."/>
            <person name="Singer S."/>
            <person name="Hutchinson M.I."/>
            <person name="de Vries R.P."/>
            <person name="Natvig D.O."/>
            <person name="Powell A.J."/>
            <person name="Tsang A."/>
            <person name="Grigoriev I.V."/>
        </authorList>
    </citation>
    <scope>NUCLEOTIDE SEQUENCE [LARGE SCALE GENOMIC DNA]</scope>
    <source>
        <strain evidence="4 5">ATCC 24622</strain>
    </source>
</reference>
<evidence type="ECO:0000313" key="5">
    <source>
        <dbReference type="Proteomes" id="UP001586593"/>
    </source>
</evidence>
<evidence type="ECO:0000256" key="1">
    <source>
        <dbReference type="ARBA" id="ARBA00023242"/>
    </source>
</evidence>
<dbReference type="Gene3D" id="4.10.240.10">
    <property type="entry name" value="Zn(2)-C6 fungal-type DNA-binding domain"/>
    <property type="match status" value="1"/>
</dbReference>
<dbReference type="PROSITE" id="PS50048">
    <property type="entry name" value="ZN2_CY6_FUNGAL_2"/>
    <property type="match status" value="1"/>
</dbReference>
<protein>
    <recommendedName>
        <fullName evidence="3">Zn(2)-C6 fungal-type domain-containing protein</fullName>
    </recommendedName>
</protein>
<dbReference type="PROSITE" id="PS00463">
    <property type="entry name" value="ZN2_CY6_FUNGAL_1"/>
    <property type="match status" value="1"/>
</dbReference>
<evidence type="ECO:0000259" key="3">
    <source>
        <dbReference type="PROSITE" id="PS50048"/>
    </source>
</evidence>
<feature type="region of interest" description="Disordered" evidence="2">
    <location>
        <begin position="1"/>
        <end position="22"/>
    </location>
</feature>
<keyword evidence="1" id="KW-0539">Nucleus</keyword>
<dbReference type="Pfam" id="PF00172">
    <property type="entry name" value="Zn_clus"/>
    <property type="match status" value="1"/>
</dbReference>
<evidence type="ECO:0000256" key="2">
    <source>
        <dbReference type="SAM" id="MobiDB-lite"/>
    </source>
</evidence>
<dbReference type="InterPro" id="IPR001138">
    <property type="entry name" value="Zn2Cys6_DnaBD"/>
</dbReference>
<dbReference type="CDD" id="cd00067">
    <property type="entry name" value="GAL4"/>
    <property type="match status" value="1"/>
</dbReference>
<feature type="domain" description="Zn(2)-C6 fungal-type" evidence="3">
    <location>
        <begin position="22"/>
        <end position="54"/>
    </location>
</feature>
<comment type="caution">
    <text evidence="4">The sequence shown here is derived from an EMBL/GenBank/DDBJ whole genome shotgun (WGS) entry which is preliminary data.</text>
</comment>
<sequence length="189" mass="20453">MPGVMTPSERETGPKARIRKPGCTPCRERHLRCDHVQPKCSNCRRARQPLQCTYAPVSLKVRPSIYSSQAAQDASIPPRETSPERAGAAIVPLPASPPESLSLGAHSTVAAPVKTTVGGPIYEESHPPQGGYTDPSERLASSPDSTLARPRVWRVVTDSLDAKLFAFYVKHAGPWVRALDAFFVSIVST</sequence>